<dbReference type="Proteomes" id="UP000776650">
    <property type="component" value="Unassembled WGS sequence"/>
</dbReference>
<feature type="transmembrane region" description="Helical" evidence="1">
    <location>
        <begin position="7"/>
        <end position="25"/>
    </location>
</feature>
<gene>
    <name evidence="2" type="ORF">K8V11_01505</name>
</gene>
<evidence type="ECO:0000313" key="2">
    <source>
        <dbReference type="EMBL" id="HJE89671.1"/>
    </source>
</evidence>
<proteinExistence type="predicted"/>
<accession>A0A921F0X5</accession>
<evidence type="ECO:0000256" key="1">
    <source>
        <dbReference type="SAM" id="Phobius"/>
    </source>
</evidence>
<evidence type="ECO:0000313" key="3">
    <source>
        <dbReference type="Proteomes" id="UP000776650"/>
    </source>
</evidence>
<keyword evidence="1" id="KW-1133">Transmembrane helix</keyword>
<feature type="transmembrane region" description="Helical" evidence="1">
    <location>
        <begin position="164"/>
        <end position="189"/>
    </location>
</feature>
<comment type="caution">
    <text evidence="2">The sequence shown here is derived from an EMBL/GenBank/DDBJ whole genome shotgun (WGS) entry which is preliminary data.</text>
</comment>
<feature type="transmembrane region" description="Helical" evidence="1">
    <location>
        <begin position="31"/>
        <end position="56"/>
    </location>
</feature>
<sequence>MDHVMNMRWIGIVLMGVFTLFWASWTFGAGIGALTVIGLAFMAAGVALLLAAVALLRRARVPRGRDYGNQSNLPTPGKRARSGFRILNIALFIEFVAIFIAVQIVRHIDLDLIQPVIALIVGAHFALFWFSPATRNALHLWMTAAGVAIGVAAIVAVLRDDSPAVVHGWVGIAMSAITLTYGAVFVTLLRAEHERPVPGAAAAEPADSAT</sequence>
<dbReference type="EMBL" id="DYXM01000028">
    <property type="protein sequence ID" value="HJE89671.1"/>
    <property type="molecule type" value="Genomic_DNA"/>
</dbReference>
<name>A0A921F0X5_9ACTN</name>
<keyword evidence="1" id="KW-0812">Transmembrane</keyword>
<reference evidence="2" key="1">
    <citation type="journal article" date="2021" name="PeerJ">
        <title>Extensive microbial diversity within the chicken gut microbiome revealed by metagenomics and culture.</title>
        <authorList>
            <person name="Gilroy R."/>
            <person name="Ravi A."/>
            <person name="Getino M."/>
            <person name="Pursley I."/>
            <person name="Horton D.L."/>
            <person name="Alikhan N.F."/>
            <person name="Baker D."/>
            <person name="Gharbi K."/>
            <person name="Hall N."/>
            <person name="Watson M."/>
            <person name="Adriaenssens E.M."/>
            <person name="Foster-Nyarko E."/>
            <person name="Jarju S."/>
            <person name="Secka A."/>
            <person name="Antonio M."/>
            <person name="Oren A."/>
            <person name="Chaudhuri R.R."/>
            <person name="La Ragione R."/>
            <person name="Hildebrand F."/>
            <person name="Pallen M.J."/>
        </authorList>
    </citation>
    <scope>NUCLEOTIDE SEQUENCE</scope>
    <source>
        <strain evidence="2">ChiGjej1B1-18357</strain>
    </source>
</reference>
<dbReference type="RefSeq" id="WP_303910439.1">
    <property type="nucleotide sequence ID" value="NZ_DYXM01000028.1"/>
</dbReference>
<organism evidence="2 3">
    <name type="scientific">Dietzia timorensis</name>
    <dbReference type="NCBI Taxonomy" id="499555"/>
    <lineage>
        <taxon>Bacteria</taxon>
        <taxon>Bacillati</taxon>
        <taxon>Actinomycetota</taxon>
        <taxon>Actinomycetes</taxon>
        <taxon>Mycobacteriales</taxon>
        <taxon>Dietziaceae</taxon>
        <taxon>Dietzia</taxon>
    </lineage>
</organism>
<feature type="transmembrane region" description="Helical" evidence="1">
    <location>
        <begin position="112"/>
        <end position="130"/>
    </location>
</feature>
<reference evidence="2" key="2">
    <citation type="submission" date="2021-09" db="EMBL/GenBank/DDBJ databases">
        <authorList>
            <person name="Gilroy R."/>
        </authorList>
    </citation>
    <scope>NUCLEOTIDE SEQUENCE</scope>
    <source>
        <strain evidence="2">ChiGjej1B1-18357</strain>
    </source>
</reference>
<keyword evidence="1" id="KW-0472">Membrane</keyword>
<feature type="transmembrane region" description="Helical" evidence="1">
    <location>
        <begin position="86"/>
        <end position="106"/>
    </location>
</feature>
<dbReference type="AlphaFoldDB" id="A0A921F0X5"/>
<feature type="transmembrane region" description="Helical" evidence="1">
    <location>
        <begin position="137"/>
        <end position="158"/>
    </location>
</feature>
<protein>
    <submittedName>
        <fullName evidence="2">Uncharacterized protein</fullName>
    </submittedName>
</protein>